<evidence type="ECO:0000256" key="3">
    <source>
        <dbReference type="ARBA" id="ARBA00022801"/>
    </source>
</evidence>
<dbReference type="GO" id="GO:0008045">
    <property type="term" value="P:motor neuron axon guidance"/>
    <property type="evidence" value="ECO:0007669"/>
    <property type="project" value="TreeGrafter"/>
</dbReference>
<dbReference type="SUPFAM" id="SSF52799">
    <property type="entry name" value="(Phosphotyrosine protein) phosphatases II"/>
    <property type="match status" value="1"/>
</dbReference>
<dbReference type="PROSITE" id="PS50055">
    <property type="entry name" value="TYR_PHOSPHATASE_PTP"/>
    <property type="match status" value="1"/>
</dbReference>
<accession>A0AA88XWU9</accession>
<dbReference type="InterPro" id="IPR029021">
    <property type="entry name" value="Prot-tyrosine_phosphatase-like"/>
</dbReference>
<feature type="domain" description="Tyrosine-protein phosphatase" evidence="6">
    <location>
        <begin position="192"/>
        <end position="264"/>
    </location>
</feature>
<dbReference type="InterPro" id="IPR050348">
    <property type="entry name" value="Protein-Tyr_Phosphatase"/>
</dbReference>
<dbReference type="PANTHER" id="PTHR19134">
    <property type="entry name" value="RECEPTOR-TYPE TYROSINE-PROTEIN PHOSPHATASE"/>
    <property type="match status" value="1"/>
</dbReference>
<keyword evidence="8" id="KW-1185">Reference proteome</keyword>
<evidence type="ECO:0000313" key="8">
    <source>
        <dbReference type="Proteomes" id="UP001186944"/>
    </source>
</evidence>
<evidence type="ECO:0000256" key="2">
    <source>
        <dbReference type="ARBA" id="ARBA00013064"/>
    </source>
</evidence>
<dbReference type="PANTHER" id="PTHR19134:SF562">
    <property type="entry name" value="PROTEIN-TYROSINE-PHOSPHATASE"/>
    <property type="match status" value="1"/>
</dbReference>
<name>A0AA88XWU9_PINIB</name>
<evidence type="ECO:0000256" key="1">
    <source>
        <dbReference type="ARBA" id="ARBA00009580"/>
    </source>
</evidence>
<evidence type="ECO:0000256" key="4">
    <source>
        <dbReference type="ARBA" id="ARBA00022912"/>
    </source>
</evidence>
<comment type="caution">
    <text evidence="7">The sequence shown here is derived from an EMBL/GenBank/DDBJ whole genome shotgun (WGS) entry which is preliminary data.</text>
</comment>
<sequence length="378" mass="42531">MSGRFGQKCDKACSENCLDKTCAISGECLQGCADGFTGDTCALRKMEAGSFPLIPVVLGVLAVIIVLIILAVILMSRRKLNNAKKTRKESRASEVVMSALGPESRMVYENMDISDNTQGGAIKQNKEEKSIYASRGSYALLIELDPESTDIQGNEGTDDVVQQTEYYNVQVNKIAVSALSDVIQKKKDNDEFQTEFESLPQGLTETYTKALEKKNKKRNRYKKIYPYDFNRVKLIGDNTDGGDYINASYLHGFSKENAFIAAQGKRYVASNFKLTYRYIDEVLSIKNPKFANNLSRIYPSELEVKETKETNNSASYLDIMLSYDTDGHINTSLYDKRDDFNFHITSFPFLSRNIPSSLVNGLESKQCNMTDECENYYV</sequence>
<keyword evidence="4" id="KW-0904">Protein phosphatase</keyword>
<gene>
    <name evidence="7" type="ORF">FSP39_003240</name>
</gene>
<evidence type="ECO:0000256" key="5">
    <source>
        <dbReference type="SAM" id="Phobius"/>
    </source>
</evidence>
<dbReference type="EMBL" id="VSWD01000010">
    <property type="protein sequence ID" value="KAK3089391.1"/>
    <property type="molecule type" value="Genomic_DNA"/>
</dbReference>
<dbReference type="InterPro" id="IPR000242">
    <property type="entry name" value="PTP_cat"/>
</dbReference>
<dbReference type="AlphaFoldDB" id="A0AA88XWU9"/>
<proteinExistence type="inferred from homology"/>
<dbReference type="GO" id="GO:0004725">
    <property type="term" value="F:protein tyrosine phosphatase activity"/>
    <property type="evidence" value="ECO:0007669"/>
    <property type="project" value="UniProtKB-EC"/>
</dbReference>
<comment type="similarity">
    <text evidence="1">Belongs to the protein-tyrosine phosphatase family.</text>
</comment>
<evidence type="ECO:0000313" key="7">
    <source>
        <dbReference type="EMBL" id="KAK3089391.1"/>
    </source>
</evidence>
<dbReference type="EC" id="3.1.3.48" evidence="2"/>
<protein>
    <recommendedName>
        <fullName evidence="2">protein-tyrosine-phosphatase</fullName>
        <ecNumber evidence="2">3.1.3.48</ecNumber>
    </recommendedName>
</protein>
<organism evidence="7 8">
    <name type="scientific">Pinctada imbricata</name>
    <name type="common">Atlantic pearl-oyster</name>
    <name type="synonym">Pinctada martensii</name>
    <dbReference type="NCBI Taxonomy" id="66713"/>
    <lineage>
        <taxon>Eukaryota</taxon>
        <taxon>Metazoa</taxon>
        <taxon>Spiralia</taxon>
        <taxon>Lophotrochozoa</taxon>
        <taxon>Mollusca</taxon>
        <taxon>Bivalvia</taxon>
        <taxon>Autobranchia</taxon>
        <taxon>Pteriomorphia</taxon>
        <taxon>Pterioida</taxon>
        <taxon>Pterioidea</taxon>
        <taxon>Pteriidae</taxon>
        <taxon>Pinctada</taxon>
    </lineage>
</organism>
<keyword evidence="5" id="KW-0472">Membrane</keyword>
<keyword evidence="5" id="KW-1133">Transmembrane helix</keyword>
<evidence type="ECO:0000259" key="6">
    <source>
        <dbReference type="PROSITE" id="PS50055"/>
    </source>
</evidence>
<reference evidence="7" key="1">
    <citation type="submission" date="2019-08" db="EMBL/GenBank/DDBJ databases">
        <title>The improved chromosome-level genome for the pearl oyster Pinctada fucata martensii using PacBio sequencing and Hi-C.</title>
        <authorList>
            <person name="Zheng Z."/>
        </authorList>
    </citation>
    <scope>NUCLEOTIDE SEQUENCE</scope>
    <source>
        <strain evidence="7">ZZ-2019</strain>
        <tissue evidence="7">Adductor muscle</tissue>
    </source>
</reference>
<keyword evidence="3" id="KW-0378">Hydrolase</keyword>
<feature type="transmembrane region" description="Helical" evidence="5">
    <location>
        <begin position="53"/>
        <end position="75"/>
    </location>
</feature>
<dbReference type="Proteomes" id="UP001186944">
    <property type="component" value="Unassembled WGS sequence"/>
</dbReference>
<keyword evidence="5" id="KW-0812">Transmembrane</keyword>
<dbReference type="Gene3D" id="3.90.190.10">
    <property type="entry name" value="Protein tyrosine phosphatase superfamily"/>
    <property type="match status" value="1"/>
</dbReference>
<dbReference type="Pfam" id="PF00102">
    <property type="entry name" value="Y_phosphatase"/>
    <property type="match status" value="1"/>
</dbReference>